<dbReference type="RefSeq" id="WP_119796156.1">
    <property type="nucleotide sequence ID" value="NZ_QYZD01000037.1"/>
</dbReference>
<accession>A0A3A3GAG5</accession>
<organism evidence="1 2">
    <name type="scientific">Paenibacillus thiaminolyticus</name>
    <name type="common">Bacillus thiaminolyticus</name>
    <dbReference type="NCBI Taxonomy" id="49283"/>
    <lineage>
        <taxon>Bacteria</taxon>
        <taxon>Bacillati</taxon>
        <taxon>Bacillota</taxon>
        <taxon>Bacilli</taxon>
        <taxon>Bacillales</taxon>
        <taxon>Paenibacillaceae</taxon>
        <taxon>Paenibacillus</taxon>
    </lineage>
</organism>
<comment type="caution">
    <text evidence="1">The sequence shown here is derived from an EMBL/GenBank/DDBJ whole genome shotgun (WGS) entry which is preliminary data.</text>
</comment>
<name>A0A3A3GAG5_PANTH</name>
<sequence length="66" mass="7214">MYIYRLEASSAQGPFVCVVVAESEAEAFSHAEAYLTREAPGVEWTDLALLEKKRCCSGGGYVIPSR</sequence>
<evidence type="ECO:0000313" key="1">
    <source>
        <dbReference type="EMBL" id="RJG20377.1"/>
    </source>
</evidence>
<proteinExistence type="predicted"/>
<dbReference type="Proteomes" id="UP000266177">
    <property type="component" value="Unassembled WGS sequence"/>
</dbReference>
<evidence type="ECO:0000313" key="2">
    <source>
        <dbReference type="Proteomes" id="UP000266177"/>
    </source>
</evidence>
<protein>
    <submittedName>
        <fullName evidence="1">DUF3906 family protein</fullName>
    </submittedName>
</protein>
<dbReference type="AlphaFoldDB" id="A0A3A3GAG5"/>
<dbReference type="EMBL" id="QYZD01000037">
    <property type="protein sequence ID" value="RJG20377.1"/>
    <property type="molecule type" value="Genomic_DNA"/>
</dbReference>
<dbReference type="Pfam" id="PF13046">
    <property type="entry name" value="DUF3906"/>
    <property type="match status" value="1"/>
</dbReference>
<gene>
    <name evidence="1" type="ORF">DQX05_25525</name>
</gene>
<reference evidence="1 2" key="1">
    <citation type="submission" date="2018-09" db="EMBL/GenBank/DDBJ databases">
        <title>Paenibacillus SK2017-BO5.</title>
        <authorList>
            <person name="Piskunova J.V."/>
            <person name="Dubiley S.A."/>
            <person name="Severinov K.V."/>
        </authorList>
    </citation>
    <scope>NUCLEOTIDE SEQUENCE [LARGE SCALE GENOMIC DNA]</scope>
    <source>
        <strain evidence="1 2">BO5</strain>
    </source>
</reference>
<dbReference type="InterPro" id="IPR024998">
    <property type="entry name" value="DUF3906"/>
</dbReference>
<dbReference type="OrthoDB" id="2382322at2"/>